<reference evidence="9 10" key="1">
    <citation type="submission" date="2021-10" db="EMBL/GenBank/DDBJ databases">
        <title>Alishewanella koreense sp. nov. isolated from seawater of southwestern coast in South Korea and the proposal for the reclassification of Rheinheimera perlucida and Rheinheimera tuosuensis as Arsukibacterium perlucida and Arsukibacterium tuosuensis.</title>
        <authorList>
            <person name="Kim K.H."/>
            <person name="Ruan W."/>
            <person name="Kim K.R."/>
            <person name="Baek J.H."/>
            <person name="Jeon C.O."/>
        </authorList>
    </citation>
    <scope>NUCLEOTIDE SEQUENCE [LARGE SCALE GENOMIC DNA]</scope>
    <source>
        <strain evidence="9 10">16-MA</strain>
    </source>
</reference>
<dbReference type="PANTHER" id="PTHR48090:SF3">
    <property type="entry name" value="UNDECAPRENYL-PHOSPHATE 4-DEOXY-4-FORMAMIDO-L-ARABINOSE TRANSFERASE"/>
    <property type="match status" value="1"/>
</dbReference>
<keyword evidence="6" id="KW-1133">Transmembrane helix</keyword>
<evidence type="ECO:0000256" key="6">
    <source>
        <dbReference type="ARBA" id="ARBA00022989"/>
    </source>
</evidence>
<dbReference type="SUPFAM" id="SSF53448">
    <property type="entry name" value="Nucleotide-diphospho-sugar transferases"/>
    <property type="match status" value="1"/>
</dbReference>
<evidence type="ECO:0000313" key="9">
    <source>
        <dbReference type="EMBL" id="MCB5226669.1"/>
    </source>
</evidence>
<keyword evidence="5" id="KW-0448">Lipopolysaccharide biosynthesis</keyword>
<evidence type="ECO:0000256" key="3">
    <source>
        <dbReference type="ARBA" id="ARBA00022679"/>
    </source>
</evidence>
<dbReference type="InterPro" id="IPR050256">
    <property type="entry name" value="Glycosyltransferase_2"/>
</dbReference>
<protein>
    <submittedName>
        <fullName evidence="9">Glycosyltransferase family 2 protein</fullName>
    </submittedName>
</protein>
<evidence type="ECO:0000256" key="4">
    <source>
        <dbReference type="ARBA" id="ARBA00022692"/>
    </source>
</evidence>
<gene>
    <name evidence="9" type="ORF">JAO78_007540</name>
</gene>
<dbReference type="InterPro" id="IPR001173">
    <property type="entry name" value="Glyco_trans_2-like"/>
</dbReference>
<dbReference type="CDD" id="cd04179">
    <property type="entry name" value="DPM_DPG-synthase_like"/>
    <property type="match status" value="1"/>
</dbReference>
<evidence type="ECO:0000256" key="1">
    <source>
        <dbReference type="ARBA" id="ARBA00022475"/>
    </source>
</evidence>
<dbReference type="InterPro" id="IPR029044">
    <property type="entry name" value="Nucleotide-diphossugar_trans"/>
</dbReference>
<organism evidence="9 10">
    <name type="scientific">Alishewanella maricola</name>
    <dbReference type="NCBI Taxonomy" id="2795740"/>
    <lineage>
        <taxon>Bacteria</taxon>
        <taxon>Pseudomonadati</taxon>
        <taxon>Pseudomonadota</taxon>
        <taxon>Gammaproteobacteria</taxon>
        <taxon>Alteromonadales</taxon>
        <taxon>Alteromonadaceae</taxon>
        <taxon>Alishewanella</taxon>
    </lineage>
</organism>
<dbReference type="Pfam" id="PF00535">
    <property type="entry name" value="Glycos_transf_2"/>
    <property type="match status" value="1"/>
</dbReference>
<dbReference type="Proteomes" id="UP000633814">
    <property type="component" value="Unassembled WGS sequence"/>
</dbReference>
<keyword evidence="7" id="KW-0472">Membrane</keyword>
<evidence type="ECO:0000259" key="8">
    <source>
        <dbReference type="Pfam" id="PF00535"/>
    </source>
</evidence>
<accession>A0ABS8C2Z5</accession>
<comment type="caution">
    <text evidence="9">The sequence shown here is derived from an EMBL/GenBank/DDBJ whole genome shotgun (WGS) entry which is preliminary data.</text>
</comment>
<evidence type="ECO:0000256" key="5">
    <source>
        <dbReference type="ARBA" id="ARBA00022985"/>
    </source>
</evidence>
<keyword evidence="3" id="KW-0808">Transferase</keyword>
<evidence type="ECO:0000256" key="7">
    <source>
        <dbReference type="ARBA" id="ARBA00023136"/>
    </source>
</evidence>
<evidence type="ECO:0000256" key="2">
    <source>
        <dbReference type="ARBA" id="ARBA00022676"/>
    </source>
</evidence>
<dbReference type="RefSeq" id="WP_226750766.1">
    <property type="nucleotide sequence ID" value="NZ_JAEINI020000004.1"/>
</dbReference>
<sequence length="250" mass="28287">MPETICISVVIPAKNEADNISPLVLEIFDCFSNRNDFEIIYIDDGSTDDTYKKIMALHDAYPTKVQLVRHQKSVGQSTAVYSGIQFARGDLIVTLDADGQNNPADIPTLLQHAEKVKLIEQDFCIAGYRKARKDTSWKRFQSKVANSVRAKLLNDDTPDTGCGLKVFPKATFNKLPYFNHMHRYLPALIKRLGGSIVVVEVSHRDRQHGQSKYGMWGRLFAGLIDMLGVMWLQKRNKRVHVTETTCTTKN</sequence>
<dbReference type="Gene3D" id="3.90.550.10">
    <property type="entry name" value="Spore Coat Polysaccharide Biosynthesis Protein SpsA, Chain A"/>
    <property type="match status" value="1"/>
</dbReference>
<keyword evidence="2" id="KW-0328">Glycosyltransferase</keyword>
<keyword evidence="1" id="KW-1003">Cell membrane</keyword>
<keyword evidence="4" id="KW-0812">Transmembrane</keyword>
<evidence type="ECO:0000313" key="10">
    <source>
        <dbReference type="Proteomes" id="UP000633814"/>
    </source>
</evidence>
<name>A0ABS8C2Z5_9ALTE</name>
<keyword evidence="10" id="KW-1185">Reference proteome</keyword>
<dbReference type="PANTHER" id="PTHR48090">
    <property type="entry name" value="UNDECAPRENYL-PHOSPHATE 4-DEOXY-4-FORMAMIDO-L-ARABINOSE TRANSFERASE-RELATED"/>
    <property type="match status" value="1"/>
</dbReference>
<feature type="domain" description="Glycosyltransferase 2-like" evidence="8">
    <location>
        <begin position="8"/>
        <end position="172"/>
    </location>
</feature>
<dbReference type="EMBL" id="JAEINI020000004">
    <property type="protein sequence ID" value="MCB5226669.1"/>
    <property type="molecule type" value="Genomic_DNA"/>
</dbReference>
<proteinExistence type="predicted"/>